<dbReference type="InterPro" id="IPR011545">
    <property type="entry name" value="DEAD/DEAH_box_helicase_dom"/>
</dbReference>
<evidence type="ECO:0000256" key="5">
    <source>
        <dbReference type="SAM" id="MobiDB-lite"/>
    </source>
</evidence>
<name>A0A444ZNE5_ARAHY</name>
<keyword evidence="1 4" id="KW-0378">Hydrolase</keyword>
<keyword evidence="3" id="KW-0694">RNA-binding</keyword>
<keyword evidence="7" id="KW-0732">Signal</keyword>
<keyword evidence="4" id="KW-0547">Nucleotide-binding</keyword>
<dbReference type="AlphaFoldDB" id="A0A444ZNE5"/>
<dbReference type="Proteomes" id="UP000289738">
    <property type="component" value="Chromosome B04"/>
</dbReference>
<evidence type="ECO:0000313" key="10">
    <source>
        <dbReference type="Proteomes" id="UP000289738"/>
    </source>
</evidence>
<dbReference type="PROSITE" id="PS51192">
    <property type="entry name" value="HELICASE_ATP_BIND_1"/>
    <property type="match status" value="1"/>
</dbReference>
<comment type="similarity">
    <text evidence="4">Belongs to the DEAD box helicase family.</text>
</comment>
<feature type="transmembrane region" description="Helical" evidence="6">
    <location>
        <begin position="156"/>
        <end position="178"/>
    </location>
</feature>
<keyword evidence="6" id="KW-0472">Membrane</keyword>
<dbReference type="GO" id="GO:0004386">
    <property type="term" value="F:helicase activity"/>
    <property type="evidence" value="ECO:0007669"/>
    <property type="project" value="UniProtKB-KW"/>
</dbReference>
<keyword evidence="2 4" id="KW-0347">Helicase</keyword>
<organism evidence="9 10">
    <name type="scientific">Arachis hypogaea</name>
    <name type="common">Peanut</name>
    <dbReference type="NCBI Taxonomy" id="3818"/>
    <lineage>
        <taxon>Eukaryota</taxon>
        <taxon>Viridiplantae</taxon>
        <taxon>Streptophyta</taxon>
        <taxon>Embryophyta</taxon>
        <taxon>Tracheophyta</taxon>
        <taxon>Spermatophyta</taxon>
        <taxon>Magnoliopsida</taxon>
        <taxon>eudicotyledons</taxon>
        <taxon>Gunneridae</taxon>
        <taxon>Pentapetalae</taxon>
        <taxon>rosids</taxon>
        <taxon>fabids</taxon>
        <taxon>Fabales</taxon>
        <taxon>Fabaceae</taxon>
        <taxon>Papilionoideae</taxon>
        <taxon>50 kb inversion clade</taxon>
        <taxon>dalbergioids sensu lato</taxon>
        <taxon>Dalbergieae</taxon>
        <taxon>Pterocarpus clade</taxon>
        <taxon>Arachis</taxon>
    </lineage>
</organism>
<dbReference type="Gene3D" id="3.40.50.300">
    <property type="entry name" value="P-loop containing nucleotide triphosphate hydrolases"/>
    <property type="match status" value="2"/>
</dbReference>
<evidence type="ECO:0000313" key="9">
    <source>
        <dbReference type="EMBL" id="RYR15731.1"/>
    </source>
</evidence>
<dbReference type="EMBL" id="SDMP01000014">
    <property type="protein sequence ID" value="RYR15731.1"/>
    <property type="molecule type" value="Genomic_DNA"/>
</dbReference>
<keyword evidence="6" id="KW-1133">Transmembrane helix</keyword>
<dbReference type="GO" id="GO:0003723">
    <property type="term" value="F:RNA binding"/>
    <property type="evidence" value="ECO:0007669"/>
    <property type="project" value="UniProtKB-KW"/>
</dbReference>
<dbReference type="InterPro" id="IPR014001">
    <property type="entry name" value="Helicase_ATP-bd"/>
</dbReference>
<evidence type="ECO:0000256" key="1">
    <source>
        <dbReference type="ARBA" id="ARBA00022801"/>
    </source>
</evidence>
<dbReference type="Pfam" id="PF00270">
    <property type="entry name" value="DEAD"/>
    <property type="match status" value="1"/>
</dbReference>
<keyword evidence="4" id="KW-0067">ATP-binding</keyword>
<dbReference type="GO" id="GO:0005524">
    <property type="term" value="F:ATP binding"/>
    <property type="evidence" value="ECO:0007669"/>
    <property type="project" value="UniProtKB-KW"/>
</dbReference>
<keyword evidence="10" id="KW-1185">Reference proteome</keyword>
<dbReference type="PANTHER" id="PTHR47958">
    <property type="entry name" value="ATP-DEPENDENT RNA HELICASE DBP3"/>
    <property type="match status" value="1"/>
</dbReference>
<evidence type="ECO:0000256" key="2">
    <source>
        <dbReference type="ARBA" id="ARBA00022806"/>
    </source>
</evidence>
<evidence type="ECO:0000256" key="4">
    <source>
        <dbReference type="RuleBase" id="RU000492"/>
    </source>
</evidence>
<feature type="signal peptide" evidence="7">
    <location>
        <begin position="1"/>
        <end position="24"/>
    </location>
</feature>
<reference evidence="9 10" key="1">
    <citation type="submission" date="2019-01" db="EMBL/GenBank/DDBJ databases">
        <title>Sequencing of cultivated peanut Arachis hypogaea provides insights into genome evolution and oil improvement.</title>
        <authorList>
            <person name="Chen X."/>
        </authorList>
    </citation>
    <scope>NUCLEOTIDE SEQUENCE [LARGE SCALE GENOMIC DNA]</scope>
    <source>
        <strain evidence="10">cv. Fuhuasheng</strain>
        <tissue evidence="9">Leaves</tissue>
    </source>
</reference>
<dbReference type="InterPro" id="IPR000629">
    <property type="entry name" value="RNA-helicase_DEAD-box_CS"/>
</dbReference>
<feature type="chain" id="PRO_5019271368" description="Helicase ATP-binding domain-containing protein" evidence="7">
    <location>
        <begin position="25"/>
        <end position="333"/>
    </location>
</feature>
<dbReference type="STRING" id="3818.A0A444ZNE5"/>
<evidence type="ECO:0000256" key="6">
    <source>
        <dbReference type="SAM" id="Phobius"/>
    </source>
</evidence>
<dbReference type="InterPro" id="IPR027417">
    <property type="entry name" value="P-loop_NTPase"/>
</dbReference>
<dbReference type="GO" id="GO:0016787">
    <property type="term" value="F:hydrolase activity"/>
    <property type="evidence" value="ECO:0007669"/>
    <property type="project" value="UniProtKB-KW"/>
</dbReference>
<evidence type="ECO:0000259" key="8">
    <source>
        <dbReference type="PROSITE" id="PS51192"/>
    </source>
</evidence>
<feature type="domain" description="Helicase ATP-binding" evidence="8">
    <location>
        <begin position="172"/>
        <end position="239"/>
    </location>
</feature>
<keyword evidence="6" id="KW-0812">Transmembrane</keyword>
<comment type="caution">
    <text evidence="9">The sequence shown here is derived from an EMBL/GenBank/DDBJ whole genome shotgun (WGS) entry which is preliminary data.</text>
</comment>
<accession>A0A444ZNE5</accession>
<sequence length="333" mass="36993">MRSENRTPIFSFFCFSISLSLSLSHSLSLSIIPDKVVLILIELNRALVIRSHNSHRRSGSGSHNKTRVSDNESSDSNNGLTTGAIIGIIIGSILVAVILILALFFCVRKQKGKEKVTKTSSGSLPHGTTNEEGSWFHIRKTSLILYSTNLKITSRLHILCVMLVSFVVWSQFVCLYGGTSKGPQISSLKSGIDIVIGTPGCIQDLIEMGVCSLKDVSFVVLDEADRMLDMSFEQVVVGSEDLDANHDVMQIVEVLDDRAHDKRLVALLEKYHKSQRNRVLIFVLYKIETTRVERMLQQGYALCVGWKVVSIQGDKAQHDRASKLFKKNGMIAL</sequence>
<feature type="transmembrane region" description="Helical" evidence="6">
    <location>
        <begin position="84"/>
        <end position="107"/>
    </location>
</feature>
<feature type="region of interest" description="Disordered" evidence="5">
    <location>
        <begin position="54"/>
        <end position="76"/>
    </location>
</feature>
<evidence type="ECO:0000256" key="3">
    <source>
        <dbReference type="ARBA" id="ARBA00022884"/>
    </source>
</evidence>
<protein>
    <recommendedName>
        <fullName evidence="8">Helicase ATP-binding domain-containing protein</fullName>
    </recommendedName>
</protein>
<gene>
    <name evidence="9" type="ORF">Ahy_B04g072649</name>
</gene>
<dbReference type="PROSITE" id="PS00039">
    <property type="entry name" value="DEAD_ATP_HELICASE"/>
    <property type="match status" value="1"/>
</dbReference>
<evidence type="ECO:0000256" key="7">
    <source>
        <dbReference type="SAM" id="SignalP"/>
    </source>
</evidence>
<proteinExistence type="inferred from homology"/>
<dbReference type="SUPFAM" id="SSF52540">
    <property type="entry name" value="P-loop containing nucleoside triphosphate hydrolases"/>
    <property type="match status" value="1"/>
</dbReference>